<feature type="domain" description="Chaplin" evidence="6">
    <location>
        <begin position="39"/>
        <end position="79"/>
    </location>
</feature>
<feature type="domain" description="Chaplin" evidence="6">
    <location>
        <begin position="95"/>
        <end position="135"/>
    </location>
</feature>
<keyword evidence="3" id="KW-0034">Amyloid</keyword>
<feature type="region of interest" description="Disordered" evidence="4">
    <location>
        <begin position="335"/>
        <end position="432"/>
    </location>
</feature>
<evidence type="ECO:0000256" key="1">
    <source>
        <dbReference type="ARBA" id="ARBA00022512"/>
    </source>
</evidence>
<evidence type="ECO:0000256" key="2">
    <source>
        <dbReference type="ARBA" id="ARBA00022889"/>
    </source>
</evidence>
<name>A0ABT6WH48_9ACTN</name>
<dbReference type="EMBL" id="JASCTH010000006">
    <property type="protein sequence ID" value="MDI6099046.1"/>
    <property type="molecule type" value="Genomic_DNA"/>
</dbReference>
<proteinExistence type="predicted"/>
<dbReference type="Pfam" id="PF03777">
    <property type="entry name" value="ChpA-C"/>
    <property type="match status" value="4"/>
</dbReference>
<feature type="chain" id="PRO_5045032356" evidence="5">
    <location>
        <begin position="31"/>
        <end position="457"/>
    </location>
</feature>
<organism evidence="7 9">
    <name type="scientific">Actinoplanes sandaracinus</name>
    <dbReference type="NCBI Taxonomy" id="3045177"/>
    <lineage>
        <taxon>Bacteria</taxon>
        <taxon>Bacillati</taxon>
        <taxon>Actinomycetota</taxon>
        <taxon>Actinomycetes</taxon>
        <taxon>Micromonosporales</taxon>
        <taxon>Micromonosporaceae</taxon>
        <taxon>Actinoplanes</taxon>
    </lineage>
</organism>
<comment type="caution">
    <text evidence="7">The sequence shown here is derived from an EMBL/GenBank/DDBJ whole genome shotgun (WGS) entry which is preliminary data.</text>
</comment>
<feature type="compositionally biased region" description="Basic and acidic residues" evidence="4">
    <location>
        <begin position="340"/>
        <end position="353"/>
    </location>
</feature>
<feature type="compositionally biased region" description="Basic and acidic residues" evidence="4">
    <location>
        <begin position="361"/>
        <end position="375"/>
    </location>
</feature>
<evidence type="ECO:0000313" key="7">
    <source>
        <dbReference type="EMBL" id="MDI6099046.1"/>
    </source>
</evidence>
<keyword evidence="9" id="KW-1185">Reference proteome</keyword>
<evidence type="ECO:0000256" key="4">
    <source>
        <dbReference type="SAM" id="MobiDB-lite"/>
    </source>
</evidence>
<keyword evidence="1" id="KW-0964">Secreted</keyword>
<dbReference type="Proteomes" id="UP001241758">
    <property type="component" value="Unassembled WGS sequence"/>
</dbReference>
<evidence type="ECO:0000259" key="6">
    <source>
        <dbReference type="PROSITE" id="PS51884"/>
    </source>
</evidence>
<keyword evidence="5" id="KW-0732">Signal</keyword>
<dbReference type="PROSITE" id="PS51884">
    <property type="entry name" value="CHAPLIN"/>
    <property type="match status" value="3"/>
</dbReference>
<keyword evidence="2" id="KW-0130">Cell adhesion</keyword>
<dbReference type="EMBL" id="JASCTH010000022">
    <property type="protein sequence ID" value="MDI6102941.1"/>
    <property type="molecule type" value="Genomic_DNA"/>
</dbReference>
<dbReference type="InterPro" id="IPR005528">
    <property type="entry name" value="ChpA-H"/>
</dbReference>
<reference evidence="7 9" key="1">
    <citation type="submission" date="2023-05" db="EMBL/GenBank/DDBJ databases">
        <title>Actinoplanes sp. NEAU-A12 genome sequencing.</title>
        <authorList>
            <person name="Wang Z.-S."/>
        </authorList>
    </citation>
    <scope>NUCLEOTIDE SEQUENCE [LARGE SCALE GENOMIC DNA]</scope>
    <source>
        <strain evidence="7 9">NEAU-A12</strain>
    </source>
</reference>
<feature type="signal peptide" evidence="5">
    <location>
        <begin position="1"/>
        <end position="30"/>
    </location>
</feature>
<sequence>MKKTWVRKTLSVGVLAAGALLLAPAASALADTDQVTTGNFGTLNGTQVAIPVTVPVNVVGNSAGVLGAAQSFGVGANQVESGRNGGGTRQASFQNRGFLNGTQVAVPVTVPVNVSGNAAAVAGKASATGVSANRVESAKATEHGWSGLGGFGGGNTDQVSFGNYGTLNGTQVAMPVTIPVNACGNSLALLGSASSTGICANQVGGGFARKAAHPLESKSAKAAKRTESGPCIAYVPSGPCGPQGSWVWPAAAANQASFGNYGTFNGTQFAAPITVPVNACGNSLGVLGYASAHGVCANNVGGGYARPHQWVKPLVPVYQPGYVLGEDDCDEWNNEPVADDCGKDDNGGVRGDNDGYPQGDVRGDNDGYDKGDVRGDNGYNDVAPDNAGYDKGGNRDNAGEAPVVADDKGKAPHDAGYVSPDKYGNKAGGRSAEKSAVSGLTNNVGGLGGLDLLGSLR</sequence>
<accession>A0ABT6WH48</accession>
<evidence type="ECO:0000313" key="9">
    <source>
        <dbReference type="Proteomes" id="UP001241758"/>
    </source>
</evidence>
<feature type="domain" description="Chaplin" evidence="6">
    <location>
        <begin position="163"/>
        <end position="203"/>
    </location>
</feature>
<protein>
    <submittedName>
        <fullName evidence="7">Chaplin family protein</fullName>
    </submittedName>
</protein>
<evidence type="ECO:0000256" key="5">
    <source>
        <dbReference type="SAM" id="SignalP"/>
    </source>
</evidence>
<keyword evidence="1" id="KW-0134">Cell wall</keyword>
<gene>
    <name evidence="7" type="ORF">QLQ12_10595</name>
    <name evidence="8" type="ORF">QLQ12_30425</name>
</gene>
<dbReference type="RefSeq" id="WP_282759019.1">
    <property type="nucleotide sequence ID" value="NZ_JASCTH010000006.1"/>
</dbReference>
<evidence type="ECO:0000313" key="8">
    <source>
        <dbReference type="EMBL" id="MDI6102941.1"/>
    </source>
</evidence>
<evidence type="ECO:0000256" key="3">
    <source>
        <dbReference type="ARBA" id="ARBA00023087"/>
    </source>
</evidence>